<dbReference type="GeneID" id="94832962"/>
<comment type="caution">
    <text evidence="3">The sequence shown here is derived from an EMBL/GenBank/DDBJ whole genome shotgun (WGS) entry which is preliminary data.</text>
</comment>
<reference evidence="3" key="1">
    <citation type="submission" date="2016-10" db="EMBL/GenBank/DDBJ databases">
        <authorList>
            <person name="Benchimol M."/>
            <person name="Almeida L.G."/>
            <person name="Vasconcelos A.T."/>
            <person name="Perreira-Neves A."/>
            <person name="Rosa I.A."/>
            <person name="Tasca T."/>
            <person name="Bogo M.R."/>
            <person name="de Souza W."/>
        </authorList>
    </citation>
    <scope>NUCLEOTIDE SEQUENCE [LARGE SCALE GENOMIC DNA]</scope>
    <source>
        <strain evidence="3">K</strain>
    </source>
</reference>
<keyword evidence="4" id="KW-1185">Reference proteome</keyword>
<dbReference type="GO" id="GO:0005634">
    <property type="term" value="C:nucleus"/>
    <property type="evidence" value="ECO:0007669"/>
    <property type="project" value="TreeGrafter"/>
</dbReference>
<dbReference type="InterPro" id="IPR011989">
    <property type="entry name" value="ARM-like"/>
</dbReference>
<gene>
    <name evidence="3" type="ORF">TRFO_15207</name>
</gene>
<protein>
    <recommendedName>
        <fullName evidence="5">HEAT repeat family protein</fullName>
    </recommendedName>
</protein>
<dbReference type="RefSeq" id="XP_068367562.1">
    <property type="nucleotide sequence ID" value="XM_068498258.1"/>
</dbReference>
<dbReference type="PANTHER" id="PTHR10648:SF4">
    <property type="entry name" value="PROTEIN PHOSPHATASE 2 (FORMERLY 2A), REGULATORY SUBUNIT A, BETA ISOFORM-RELATED"/>
    <property type="match status" value="1"/>
</dbReference>
<dbReference type="PANTHER" id="PTHR10648">
    <property type="entry name" value="SERINE/THREONINE-PROTEIN PHOSPHATASE PP2A 65 KDA REGULATORY SUBUNIT"/>
    <property type="match status" value="1"/>
</dbReference>
<dbReference type="Gene3D" id="1.25.10.10">
    <property type="entry name" value="Leucine-rich Repeat Variant"/>
    <property type="match status" value="1"/>
</dbReference>
<evidence type="ECO:0000256" key="1">
    <source>
        <dbReference type="ARBA" id="ARBA00022737"/>
    </source>
</evidence>
<feature type="compositionally biased region" description="Low complexity" evidence="2">
    <location>
        <begin position="540"/>
        <end position="571"/>
    </location>
</feature>
<dbReference type="EMBL" id="MLAK01000374">
    <property type="protein sequence ID" value="OHT14426.1"/>
    <property type="molecule type" value="Genomic_DNA"/>
</dbReference>
<dbReference type="SUPFAM" id="SSF48371">
    <property type="entry name" value="ARM repeat"/>
    <property type="match status" value="1"/>
</dbReference>
<dbReference type="GO" id="GO:0000159">
    <property type="term" value="C:protein phosphatase type 2A complex"/>
    <property type="evidence" value="ECO:0007669"/>
    <property type="project" value="TreeGrafter"/>
</dbReference>
<organism evidence="3 4">
    <name type="scientific">Tritrichomonas foetus</name>
    <dbReference type="NCBI Taxonomy" id="1144522"/>
    <lineage>
        <taxon>Eukaryota</taxon>
        <taxon>Metamonada</taxon>
        <taxon>Parabasalia</taxon>
        <taxon>Tritrichomonadida</taxon>
        <taxon>Tritrichomonadidae</taxon>
        <taxon>Tritrichomonas</taxon>
    </lineage>
</organism>
<dbReference type="InterPro" id="IPR051023">
    <property type="entry name" value="PP2A_Regulatory_Subunit_A"/>
</dbReference>
<evidence type="ECO:0000256" key="2">
    <source>
        <dbReference type="SAM" id="MobiDB-lite"/>
    </source>
</evidence>
<dbReference type="GO" id="GO:0005829">
    <property type="term" value="C:cytosol"/>
    <property type="evidence" value="ECO:0007669"/>
    <property type="project" value="TreeGrafter"/>
</dbReference>
<dbReference type="InterPro" id="IPR016024">
    <property type="entry name" value="ARM-type_fold"/>
</dbReference>
<dbReference type="VEuPathDB" id="TrichDB:TRFO_15207"/>
<accession>A0A1J4KTG3</accession>
<evidence type="ECO:0008006" key="5">
    <source>
        <dbReference type="Google" id="ProtNLM"/>
    </source>
</evidence>
<dbReference type="AlphaFoldDB" id="A0A1J4KTG3"/>
<feature type="region of interest" description="Disordered" evidence="2">
    <location>
        <begin position="536"/>
        <end position="571"/>
    </location>
</feature>
<dbReference type="GO" id="GO:0019888">
    <property type="term" value="F:protein phosphatase regulator activity"/>
    <property type="evidence" value="ECO:0007669"/>
    <property type="project" value="TreeGrafter"/>
</dbReference>
<evidence type="ECO:0000313" key="3">
    <source>
        <dbReference type="EMBL" id="OHT14426.1"/>
    </source>
</evidence>
<dbReference type="Proteomes" id="UP000179807">
    <property type="component" value="Unassembled WGS sequence"/>
</dbReference>
<name>A0A1J4KTG3_9EUKA</name>
<dbReference type="OrthoDB" id="340346at2759"/>
<proteinExistence type="predicted"/>
<keyword evidence="1" id="KW-0677">Repeat</keyword>
<sequence>MSSHLSSAMFFKKEDMPQLIMNVIKQKDSAQTNFIEAIPLFLQSMEAETVRTELIPFIKNWINFGDRTNATLFTSMLPLFMPPHLPAFIFFDLLFPMNDIIRQSAMFIEKQMMEVCKTIADVFDIESIQTFILPSLDQLFIPSNTDSQGLAIRVQSYFIPLANKNWHDKITSRIRKLSDNESSYIRVCVLKSLSEIITVSDQPNELIRELIIPKFHDSDFKVRTAAISTACSLGNLFFSDHEFITKFLKNSDDESWYVRFAVTHHLKEAIESAPDRVVFAAPLLKLTQDSVNQIHSLALKVLTETVHFFPTSSLDIIPKIIEQGMKSPQEDIRTATIDLWASLLKHHPSAKFHASLFGTLNLIAVLPIEAITYQMMYRIIPLVPEEQINIKTLRKGFHTLLESVTPTWKAAGVAVLRLYSQMSNLKDLALEMSSLAFPLLEAPSLMVRCIVGEMLVDFSKVYSWNWLKENAIKRIEKGVKEGNALVKQSLSRTIVELIYNDPPNDIKTSLEAWLNLIEKDKIASVQENAKYSHSIMNKLSSNQQKSQITSSSSSSDSSESSNTSDDSSSDS</sequence>
<evidence type="ECO:0000313" key="4">
    <source>
        <dbReference type="Proteomes" id="UP000179807"/>
    </source>
</evidence>